<feature type="non-terminal residue" evidence="1">
    <location>
        <position position="1"/>
    </location>
</feature>
<dbReference type="EMBL" id="JH930490">
    <property type="protein sequence ID" value="EKM49295.1"/>
    <property type="molecule type" value="Genomic_DNA"/>
</dbReference>
<accession>K5VRE7</accession>
<organism evidence="1 2">
    <name type="scientific">Phanerochaete carnosa (strain HHB-10118-sp)</name>
    <name type="common">White-rot fungus</name>
    <name type="synonym">Peniophora carnosa</name>
    <dbReference type="NCBI Taxonomy" id="650164"/>
    <lineage>
        <taxon>Eukaryota</taxon>
        <taxon>Fungi</taxon>
        <taxon>Dikarya</taxon>
        <taxon>Basidiomycota</taxon>
        <taxon>Agaricomycotina</taxon>
        <taxon>Agaricomycetes</taxon>
        <taxon>Polyporales</taxon>
        <taxon>Phanerochaetaceae</taxon>
        <taxon>Phanerochaete</taxon>
    </lineage>
</organism>
<evidence type="ECO:0000313" key="1">
    <source>
        <dbReference type="EMBL" id="EKM49295.1"/>
    </source>
</evidence>
<name>K5VRE7_PHACS</name>
<dbReference type="KEGG" id="pco:PHACADRAFT_265703"/>
<evidence type="ECO:0000313" key="2">
    <source>
        <dbReference type="Proteomes" id="UP000008370"/>
    </source>
</evidence>
<gene>
    <name evidence="1" type="ORF">PHACADRAFT_265703</name>
</gene>
<reference evidence="1 2" key="1">
    <citation type="journal article" date="2012" name="BMC Genomics">
        <title>Comparative genomics of the white-rot fungi, Phanerochaete carnosa and P. chrysosporium, to elucidate the genetic basis of the distinct wood types they colonize.</title>
        <authorList>
            <person name="Suzuki H."/>
            <person name="MacDonald J."/>
            <person name="Syed K."/>
            <person name="Salamov A."/>
            <person name="Hori C."/>
            <person name="Aerts A."/>
            <person name="Henrissat B."/>
            <person name="Wiebenga A."/>
            <person name="vanKuyk P.A."/>
            <person name="Barry K."/>
            <person name="Lindquist E."/>
            <person name="LaButti K."/>
            <person name="Lapidus A."/>
            <person name="Lucas S."/>
            <person name="Coutinho P."/>
            <person name="Gong Y."/>
            <person name="Samejima M."/>
            <person name="Mahadevan R."/>
            <person name="Abou-Zaid M."/>
            <person name="de Vries R.P."/>
            <person name="Igarashi K."/>
            <person name="Yadav J.S."/>
            <person name="Grigoriev I.V."/>
            <person name="Master E.R."/>
        </authorList>
    </citation>
    <scope>NUCLEOTIDE SEQUENCE [LARGE SCALE GENOMIC DNA]</scope>
    <source>
        <strain evidence="1 2">HHB-10118-sp</strain>
    </source>
</reference>
<dbReference type="GeneID" id="18919173"/>
<dbReference type="RefSeq" id="XP_007402156.1">
    <property type="nucleotide sequence ID" value="XM_007402094.1"/>
</dbReference>
<dbReference type="HOGENOM" id="CLU_1454895_0_0_1"/>
<proteinExistence type="predicted"/>
<dbReference type="Proteomes" id="UP000008370">
    <property type="component" value="Unassembled WGS sequence"/>
</dbReference>
<keyword evidence="2" id="KW-1185">Reference proteome</keyword>
<dbReference type="AlphaFoldDB" id="K5VRE7"/>
<sequence>MGAKPWLHHVHGLSSRLQKTRFSCTVVNRAGDPATTSGCWAPFESIPTVTPSYVRLSELTLCDVVFTNKTELIRLVHNFPTLSDCYFERLTFLDPSPAVRPRRPRRRSPPAYRSFRCGIEDCKDMVTPTQAALAAAIVDPARRMGLDRRIWDTALQGLLALVPRVPGWADVSLDGDMPGSYSNSCK</sequence>
<dbReference type="InParanoid" id="K5VRE7"/>
<protein>
    <submittedName>
        <fullName evidence="1">Uncharacterized protein</fullName>
    </submittedName>
</protein>